<dbReference type="Proteomes" id="UP000886752">
    <property type="component" value="Unassembled WGS sequence"/>
</dbReference>
<comment type="caution">
    <text evidence="2">The sequence shown here is derived from an EMBL/GenBank/DDBJ whole genome shotgun (WGS) entry which is preliminary data.</text>
</comment>
<evidence type="ECO:0000313" key="3">
    <source>
        <dbReference type="Proteomes" id="UP000886752"/>
    </source>
</evidence>
<name>A0A9D1TNI9_9BACT</name>
<reference evidence="2" key="2">
    <citation type="submission" date="2021-04" db="EMBL/GenBank/DDBJ databases">
        <authorList>
            <person name="Gilroy R."/>
        </authorList>
    </citation>
    <scope>NUCLEOTIDE SEQUENCE</scope>
    <source>
        <strain evidence="2">ChiHecec2B26-446</strain>
    </source>
</reference>
<dbReference type="EMBL" id="DXHV01000006">
    <property type="protein sequence ID" value="HIV99642.1"/>
    <property type="molecule type" value="Genomic_DNA"/>
</dbReference>
<sequence>MISKEDYYEHVLENRRLVALPAITRCTCPNTLCDWHGRCKECVALHRHNGNHAPFCLQPILRDKILSLVETVEMTAENKPGRPLEYRKYVKARDREAAAAAAASATGQTPQEQDCCQGARSHAPDAREPGPAQGARLWGDPGLCAQPAAVSIPCPHPCPHPCRIRPA</sequence>
<accession>A0A9D1TNI9</accession>
<dbReference type="AlphaFoldDB" id="A0A9D1TNI9"/>
<organism evidence="2 3">
    <name type="scientific">Candidatus Desulfovibrio intestinipullorum</name>
    <dbReference type="NCBI Taxonomy" id="2838536"/>
    <lineage>
        <taxon>Bacteria</taxon>
        <taxon>Pseudomonadati</taxon>
        <taxon>Thermodesulfobacteriota</taxon>
        <taxon>Desulfovibrionia</taxon>
        <taxon>Desulfovibrionales</taxon>
        <taxon>Desulfovibrionaceae</taxon>
        <taxon>Desulfovibrio</taxon>
    </lineage>
</organism>
<evidence type="ECO:0000313" key="2">
    <source>
        <dbReference type="EMBL" id="HIV99642.1"/>
    </source>
</evidence>
<reference evidence="2" key="1">
    <citation type="journal article" date="2021" name="PeerJ">
        <title>Extensive microbial diversity within the chicken gut microbiome revealed by metagenomics and culture.</title>
        <authorList>
            <person name="Gilroy R."/>
            <person name="Ravi A."/>
            <person name="Getino M."/>
            <person name="Pursley I."/>
            <person name="Horton D.L."/>
            <person name="Alikhan N.F."/>
            <person name="Baker D."/>
            <person name="Gharbi K."/>
            <person name="Hall N."/>
            <person name="Watson M."/>
            <person name="Adriaenssens E.M."/>
            <person name="Foster-Nyarko E."/>
            <person name="Jarju S."/>
            <person name="Secka A."/>
            <person name="Antonio M."/>
            <person name="Oren A."/>
            <person name="Chaudhuri R.R."/>
            <person name="La Ragione R."/>
            <person name="Hildebrand F."/>
            <person name="Pallen M.J."/>
        </authorList>
    </citation>
    <scope>NUCLEOTIDE SEQUENCE</scope>
    <source>
        <strain evidence="2">ChiHecec2B26-446</strain>
    </source>
</reference>
<feature type="region of interest" description="Disordered" evidence="1">
    <location>
        <begin position="100"/>
        <end position="138"/>
    </location>
</feature>
<evidence type="ECO:0000256" key="1">
    <source>
        <dbReference type="SAM" id="MobiDB-lite"/>
    </source>
</evidence>
<gene>
    <name evidence="2" type="ORF">H9894_00365</name>
</gene>
<protein>
    <submittedName>
        <fullName evidence="2">Uncharacterized protein</fullName>
    </submittedName>
</protein>
<proteinExistence type="predicted"/>